<evidence type="ECO:0000313" key="4">
    <source>
        <dbReference type="Proteomes" id="UP000318413"/>
    </source>
</evidence>
<dbReference type="EMBL" id="RCZK01000010">
    <property type="protein sequence ID" value="TPG10832.1"/>
    <property type="molecule type" value="Genomic_DNA"/>
</dbReference>
<dbReference type="OrthoDB" id="7876582at2"/>
<proteinExistence type="predicted"/>
<keyword evidence="4" id="KW-1185">Reference proteome</keyword>
<name>A0A502CDS6_9SPHN</name>
<evidence type="ECO:0000256" key="1">
    <source>
        <dbReference type="SAM" id="Coils"/>
    </source>
</evidence>
<keyword evidence="1" id="KW-0175">Coiled coil</keyword>
<protein>
    <submittedName>
        <fullName evidence="3">Uncharacterized protein</fullName>
    </submittedName>
</protein>
<comment type="caution">
    <text evidence="3">The sequence shown here is derived from an EMBL/GenBank/DDBJ whole genome shotgun (WGS) entry which is preliminary data.</text>
</comment>
<feature type="region of interest" description="Disordered" evidence="2">
    <location>
        <begin position="148"/>
        <end position="176"/>
    </location>
</feature>
<dbReference type="AlphaFoldDB" id="A0A502CDS6"/>
<dbReference type="RefSeq" id="WP_140872293.1">
    <property type="nucleotide sequence ID" value="NZ_RCZK01000010.1"/>
</dbReference>
<gene>
    <name evidence="3" type="ORF">EAH84_12185</name>
</gene>
<sequence>MDRTVRQALADLRASLEVRIADARREIEVLEAELADTRTAEKALMPKVERLEARGHGASQFALSYWSKQAVKPIRDLTMKELVRKALAEQFPNGATARMMLDFFHNAWGRTDIIRSSFSPQLSRMKGDEEIILEGMVWKLAATAEQADNPGALAPNENEPPNGKPADGSETALAAQ</sequence>
<feature type="coiled-coil region" evidence="1">
    <location>
        <begin position="6"/>
        <end position="40"/>
    </location>
</feature>
<dbReference type="Proteomes" id="UP000318413">
    <property type="component" value="Unassembled WGS sequence"/>
</dbReference>
<organism evidence="3 4">
    <name type="scientific">Sphingomonas oligophenolica</name>
    <dbReference type="NCBI Taxonomy" id="301154"/>
    <lineage>
        <taxon>Bacteria</taxon>
        <taxon>Pseudomonadati</taxon>
        <taxon>Pseudomonadota</taxon>
        <taxon>Alphaproteobacteria</taxon>
        <taxon>Sphingomonadales</taxon>
        <taxon>Sphingomonadaceae</taxon>
        <taxon>Sphingomonas</taxon>
    </lineage>
</organism>
<evidence type="ECO:0000256" key="2">
    <source>
        <dbReference type="SAM" id="MobiDB-lite"/>
    </source>
</evidence>
<accession>A0A502CDS6</accession>
<reference evidence="3 4" key="1">
    <citation type="journal article" date="2019" name="Environ. Microbiol.">
        <title>Species interactions and distinct microbial communities in high Arctic permafrost affected cryosols are associated with the CH4 and CO2 gas fluxes.</title>
        <authorList>
            <person name="Altshuler I."/>
            <person name="Hamel J."/>
            <person name="Turney S."/>
            <person name="Magnuson E."/>
            <person name="Levesque R."/>
            <person name="Greer C."/>
            <person name="Whyte L.G."/>
        </authorList>
    </citation>
    <scope>NUCLEOTIDE SEQUENCE [LARGE SCALE GENOMIC DNA]</scope>
    <source>
        <strain evidence="3 4">S5.1</strain>
    </source>
</reference>
<evidence type="ECO:0000313" key="3">
    <source>
        <dbReference type="EMBL" id="TPG10832.1"/>
    </source>
</evidence>